<organism evidence="1 2">
    <name type="scientific">Penicillium brasilianum</name>
    <dbReference type="NCBI Taxonomy" id="104259"/>
    <lineage>
        <taxon>Eukaryota</taxon>
        <taxon>Fungi</taxon>
        <taxon>Dikarya</taxon>
        <taxon>Ascomycota</taxon>
        <taxon>Pezizomycotina</taxon>
        <taxon>Eurotiomycetes</taxon>
        <taxon>Eurotiomycetidae</taxon>
        <taxon>Eurotiales</taxon>
        <taxon>Aspergillaceae</taxon>
        <taxon>Penicillium</taxon>
    </lineage>
</organism>
<dbReference type="AlphaFoldDB" id="A0A0F7TGZ9"/>
<evidence type="ECO:0000313" key="2">
    <source>
        <dbReference type="Proteomes" id="UP000042958"/>
    </source>
</evidence>
<reference evidence="2" key="1">
    <citation type="journal article" date="2015" name="Genome Announc.">
        <title>Draft genome sequence of the fungus Penicillium brasilianum MG11.</title>
        <authorList>
            <person name="Horn F."/>
            <person name="Linde J."/>
            <person name="Mattern D.J."/>
            <person name="Walther G."/>
            <person name="Guthke R."/>
            <person name="Brakhage A.A."/>
            <person name="Valiante V."/>
        </authorList>
    </citation>
    <scope>NUCLEOTIDE SEQUENCE [LARGE SCALE GENOMIC DNA]</scope>
    <source>
        <strain evidence="2">MG11</strain>
    </source>
</reference>
<proteinExistence type="predicted"/>
<sequence length="297" mass="33540">MACTITLNLRESATELEKVSHPSHDVWFKSLARLRDVGLDIPGTPTRDYNQKIAEYSYCCVDQENPQKVIYLYRESATYVQVYTALTTSAQCPDEKFQRIQAECSSETSTLNRLLSPLLQLPILRESSLRLPNDIKLIYPGADSGPKCLEFITFLCPKRPMMLYPFLEPHWPGASCAGLAHVPVRSFSTTTIESSKGEKILFCCIEWKSLQDRAILFADTSLRKGMKTANAEHRAAVIQALGKAEDDLTWEEDLQVFWESTGATNIQCQFLTGVWVSEAYLGLGKDEAKKRRRCVIL</sequence>
<accession>A0A0F7TGZ9</accession>
<dbReference type="OrthoDB" id="4317346at2759"/>
<protein>
    <submittedName>
        <fullName evidence="1">Uncharacterized protein</fullName>
    </submittedName>
</protein>
<gene>
    <name evidence="1" type="ORF">PMG11_02274</name>
</gene>
<evidence type="ECO:0000313" key="1">
    <source>
        <dbReference type="EMBL" id="CEJ56049.1"/>
    </source>
</evidence>
<dbReference type="EMBL" id="CDHK01000002">
    <property type="protein sequence ID" value="CEJ56049.1"/>
    <property type="molecule type" value="Genomic_DNA"/>
</dbReference>
<name>A0A0F7TGZ9_PENBI</name>
<keyword evidence="2" id="KW-1185">Reference proteome</keyword>
<dbReference type="Proteomes" id="UP000042958">
    <property type="component" value="Unassembled WGS sequence"/>
</dbReference>